<dbReference type="AlphaFoldDB" id="A0A1G2QFG6"/>
<comment type="subcellular location">
    <subcellularLocation>
        <location evidence="1">Cell membrane</location>
        <topology evidence="1">Multi-pass membrane protein</topology>
    </subcellularLocation>
</comment>
<gene>
    <name evidence="8" type="ORF">A2607_00495</name>
</gene>
<feature type="transmembrane region" description="Helical" evidence="6">
    <location>
        <begin position="297"/>
        <end position="316"/>
    </location>
</feature>
<dbReference type="EMBL" id="MHTI01000018">
    <property type="protein sequence ID" value="OHA59306.1"/>
    <property type="molecule type" value="Genomic_DNA"/>
</dbReference>
<feature type="transmembrane region" description="Helical" evidence="6">
    <location>
        <begin position="211"/>
        <end position="235"/>
    </location>
</feature>
<comment type="caution">
    <text evidence="8">The sequence shown here is derived from an EMBL/GenBank/DDBJ whole genome shotgun (WGS) entry which is preliminary data.</text>
</comment>
<dbReference type="Proteomes" id="UP000178481">
    <property type="component" value="Unassembled WGS sequence"/>
</dbReference>
<dbReference type="InterPro" id="IPR018076">
    <property type="entry name" value="T2SS_GspF_dom"/>
</dbReference>
<dbReference type="GO" id="GO:0005886">
    <property type="term" value="C:plasma membrane"/>
    <property type="evidence" value="ECO:0007669"/>
    <property type="project" value="UniProtKB-SubCell"/>
</dbReference>
<protein>
    <recommendedName>
        <fullName evidence="7">Type II secretion system protein GspF domain-containing protein</fullName>
    </recommendedName>
</protein>
<evidence type="ECO:0000256" key="6">
    <source>
        <dbReference type="SAM" id="Phobius"/>
    </source>
</evidence>
<evidence type="ECO:0000256" key="4">
    <source>
        <dbReference type="ARBA" id="ARBA00022989"/>
    </source>
</evidence>
<feature type="domain" description="Type II secretion system protein GspF" evidence="7">
    <location>
        <begin position="105"/>
        <end position="230"/>
    </location>
</feature>
<dbReference type="PANTHER" id="PTHR35402">
    <property type="entry name" value="INTEGRAL MEMBRANE PROTEIN-RELATED"/>
    <property type="match status" value="1"/>
</dbReference>
<evidence type="ECO:0000256" key="3">
    <source>
        <dbReference type="ARBA" id="ARBA00022692"/>
    </source>
</evidence>
<evidence type="ECO:0000313" key="9">
    <source>
        <dbReference type="Proteomes" id="UP000178481"/>
    </source>
</evidence>
<keyword evidence="2" id="KW-1003">Cell membrane</keyword>
<name>A0A1G2QFG6_9BACT</name>
<dbReference type="Pfam" id="PF00482">
    <property type="entry name" value="T2SSF"/>
    <property type="match status" value="1"/>
</dbReference>
<evidence type="ECO:0000313" key="8">
    <source>
        <dbReference type="EMBL" id="OHA59306.1"/>
    </source>
</evidence>
<feature type="transmembrane region" description="Helical" evidence="6">
    <location>
        <begin position="263"/>
        <end position="285"/>
    </location>
</feature>
<organism evidence="8 9">
    <name type="scientific">Candidatus Vogelbacteria bacterium RIFOXYD1_FULL_42_15</name>
    <dbReference type="NCBI Taxonomy" id="1802437"/>
    <lineage>
        <taxon>Bacteria</taxon>
        <taxon>Candidatus Vogeliibacteriota</taxon>
    </lineage>
</organism>
<keyword evidence="4 6" id="KW-1133">Transmembrane helix</keyword>
<dbReference type="PANTHER" id="PTHR35402:SF1">
    <property type="entry name" value="TYPE II SECRETION SYSTEM PROTEIN GSPF DOMAIN-CONTAINING PROTEIN"/>
    <property type="match status" value="1"/>
</dbReference>
<evidence type="ECO:0000256" key="5">
    <source>
        <dbReference type="ARBA" id="ARBA00023136"/>
    </source>
</evidence>
<feature type="transmembrane region" description="Helical" evidence="6">
    <location>
        <begin position="69"/>
        <end position="89"/>
    </location>
</feature>
<dbReference type="InterPro" id="IPR056569">
    <property type="entry name" value="ArlJ-like"/>
</dbReference>
<accession>A0A1G2QFG6</accession>
<evidence type="ECO:0000256" key="1">
    <source>
        <dbReference type="ARBA" id="ARBA00004651"/>
    </source>
</evidence>
<evidence type="ECO:0000259" key="7">
    <source>
        <dbReference type="Pfam" id="PF00482"/>
    </source>
</evidence>
<reference evidence="8 9" key="1">
    <citation type="journal article" date="2016" name="Nat. Commun.">
        <title>Thousands of microbial genomes shed light on interconnected biogeochemical processes in an aquifer system.</title>
        <authorList>
            <person name="Anantharaman K."/>
            <person name="Brown C.T."/>
            <person name="Hug L.A."/>
            <person name="Sharon I."/>
            <person name="Castelle C.J."/>
            <person name="Probst A.J."/>
            <person name="Thomas B.C."/>
            <person name="Singh A."/>
            <person name="Wilkins M.J."/>
            <person name="Karaoz U."/>
            <person name="Brodie E.L."/>
            <person name="Williams K.H."/>
            <person name="Hubbard S.S."/>
            <person name="Banfield J.F."/>
        </authorList>
    </citation>
    <scope>NUCLEOTIDE SEQUENCE [LARGE SCALE GENOMIC DNA]</scope>
</reference>
<proteinExistence type="predicted"/>
<feature type="transmembrane region" description="Helical" evidence="6">
    <location>
        <begin position="36"/>
        <end position="57"/>
    </location>
</feature>
<keyword evidence="5 6" id="KW-0472">Membrane</keyword>
<sequence>MKIIRRMAITASKLLSKKLKARIKSLLNYGGLNIDVNYYIGLALLLGIIFGLVAFMYDLSFREVNLATILISIGIFSLILGIFILFPYFKSEQRAKKVDERLPDFLNLMAANIRSGMTAISAMHGAAKEDFGVLSEEVENAVSASMGSESYEDILSLLLKRINSRILERIVKLLITGMKTGGDLATLVEGAAEEVTQIRVMQGELITSVRANMLFIVLIIIAGLPFLLTVSIFFVETIQNLQTQVGPSELGGGVSISDITPEFLVTMSYIIIIATSLFASVLVGAVVDSSYIQGLKYFVPLMIISIIIFLIASNVVPNVIGTLNI</sequence>
<keyword evidence="3 6" id="KW-0812">Transmembrane</keyword>
<evidence type="ECO:0000256" key="2">
    <source>
        <dbReference type="ARBA" id="ARBA00022475"/>
    </source>
</evidence>